<evidence type="ECO:0000313" key="2">
    <source>
        <dbReference type="Proteomes" id="UP000241964"/>
    </source>
</evidence>
<comment type="caution">
    <text evidence="1">The sequence shown here is derived from an EMBL/GenBank/DDBJ whole genome shotgun (WGS) entry which is preliminary data.</text>
</comment>
<accession>A0A2P8FP97</accession>
<dbReference type="AlphaFoldDB" id="A0A2P8FP97"/>
<protein>
    <recommendedName>
        <fullName evidence="3">DUF2958 family protein</fullName>
    </recommendedName>
</protein>
<dbReference type="EMBL" id="PYAS01000016">
    <property type="protein sequence ID" value="PSL23485.1"/>
    <property type="molecule type" value="Genomic_DNA"/>
</dbReference>
<reference evidence="1 2" key="1">
    <citation type="submission" date="2018-03" db="EMBL/GenBank/DDBJ databases">
        <title>Genomic Encyclopedia of Archaeal and Bacterial Type Strains, Phase II (KMG-II): from individual species to whole genera.</title>
        <authorList>
            <person name="Goeker M."/>
        </authorList>
    </citation>
    <scope>NUCLEOTIDE SEQUENCE [LARGE SCALE GENOMIC DNA]</scope>
    <source>
        <strain evidence="1 2">DSM 29057</strain>
    </source>
</reference>
<evidence type="ECO:0000313" key="1">
    <source>
        <dbReference type="EMBL" id="PSL23485.1"/>
    </source>
</evidence>
<name>A0A2P8FP97_9BACT</name>
<sequence length="134" mass="14876">MSRLLTPAEQALLEENGMRTDQGNEIDPPPVVKLFAVNGVATWLLTELSPFYPGMAFGLADLNDGKPELDNVFMPELETVQFDDDGGFIVEKDEDFKPEYPLSVFTEAAIMCGKITEDPEQLALAQRRLESRAP</sequence>
<evidence type="ECO:0008006" key="3">
    <source>
        <dbReference type="Google" id="ProtNLM"/>
    </source>
</evidence>
<gene>
    <name evidence="1" type="ORF">CLV60_11640</name>
</gene>
<organism evidence="1 2">
    <name type="scientific">Dyadobacter jiangsuensis</name>
    <dbReference type="NCBI Taxonomy" id="1591085"/>
    <lineage>
        <taxon>Bacteria</taxon>
        <taxon>Pseudomonadati</taxon>
        <taxon>Bacteroidota</taxon>
        <taxon>Cytophagia</taxon>
        <taxon>Cytophagales</taxon>
        <taxon>Spirosomataceae</taxon>
        <taxon>Dyadobacter</taxon>
    </lineage>
</organism>
<keyword evidence="2" id="KW-1185">Reference proteome</keyword>
<dbReference type="RefSeq" id="WP_170118877.1">
    <property type="nucleotide sequence ID" value="NZ_PYAS01000016.1"/>
</dbReference>
<dbReference type="Pfam" id="PF11171">
    <property type="entry name" value="DUF2958"/>
    <property type="match status" value="1"/>
</dbReference>
<dbReference type="Proteomes" id="UP000241964">
    <property type="component" value="Unassembled WGS sequence"/>
</dbReference>
<proteinExistence type="predicted"/>
<dbReference type="InterPro" id="IPR021341">
    <property type="entry name" value="DUF2958"/>
</dbReference>